<organism evidence="1 2">
    <name type="scientific">Desulfomonile tiedjei</name>
    <dbReference type="NCBI Taxonomy" id="2358"/>
    <lineage>
        <taxon>Bacteria</taxon>
        <taxon>Pseudomonadati</taxon>
        <taxon>Thermodesulfobacteriota</taxon>
        <taxon>Desulfomonilia</taxon>
        <taxon>Desulfomonilales</taxon>
        <taxon>Desulfomonilaceae</taxon>
        <taxon>Desulfomonile</taxon>
    </lineage>
</organism>
<dbReference type="EMBL" id="JACRDE010000547">
    <property type="protein sequence ID" value="MBI5251970.1"/>
    <property type="molecule type" value="Genomic_DNA"/>
</dbReference>
<dbReference type="Proteomes" id="UP000807825">
    <property type="component" value="Unassembled WGS sequence"/>
</dbReference>
<name>A0A9D6Z5H1_9BACT</name>
<protein>
    <submittedName>
        <fullName evidence="1">Uncharacterized protein</fullName>
    </submittedName>
</protein>
<comment type="caution">
    <text evidence="1">The sequence shown here is derived from an EMBL/GenBank/DDBJ whole genome shotgun (WGS) entry which is preliminary data.</text>
</comment>
<accession>A0A9D6Z5H1</accession>
<sequence>MGISLEEIIMERITGPGWVATRGVVRDPRSASSAEIEEAEQAMKNLAERGLVTLWRLILEHDGSQMLAAAKPGLQLDKDLEERGAWAKAELY</sequence>
<evidence type="ECO:0000313" key="2">
    <source>
        <dbReference type="Proteomes" id="UP000807825"/>
    </source>
</evidence>
<dbReference type="AlphaFoldDB" id="A0A9D6Z5H1"/>
<proteinExistence type="predicted"/>
<gene>
    <name evidence="1" type="ORF">HY912_20955</name>
</gene>
<reference evidence="1" key="1">
    <citation type="submission" date="2020-07" db="EMBL/GenBank/DDBJ databases">
        <title>Huge and variable diversity of episymbiotic CPR bacteria and DPANN archaea in groundwater ecosystems.</title>
        <authorList>
            <person name="He C.Y."/>
            <person name="Keren R."/>
            <person name="Whittaker M."/>
            <person name="Farag I.F."/>
            <person name="Doudna J."/>
            <person name="Cate J.H.D."/>
            <person name="Banfield J.F."/>
        </authorList>
    </citation>
    <scope>NUCLEOTIDE SEQUENCE</scope>
    <source>
        <strain evidence="1">NC_groundwater_1664_Pr3_B-0.1um_52_9</strain>
    </source>
</reference>
<evidence type="ECO:0000313" key="1">
    <source>
        <dbReference type="EMBL" id="MBI5251970.1"/>
    </source>
</evidence>